<feature type="transmembrane region" description="Helical" evidence="6">
    <location>
        <begin position="448"/>
        <end position="472"/>
    </location>
</feature>
<dbReference type="PRINTS" id="PR00792">
    <property type="entry name" value="PEPSIN"/>
</dbReference>
<proteinExistence type="inferred from homology"/>
<feature type="active site" evidence="3">
    <location>
        <position position="116"/>
    </location>
</feature>
<keyword evidence="5" id="KW-0378">Hydrolase</keyword>
<evidence type="ECO:0000256" key="6">
    <source>
        <dbReference type="SAM" id="Phobius"/>
    </source>
</evidence>
<comment type="caution">
    <text evidence="8">The sequence shown here is derived from an EMBL/GenBank/DDBJ whole genome shotgun (WGS) entry which is preliminary data.</text>
</comment>
<keyword evidence="5 8" id="KW-0645">Protease</keyword>
<dbReference type="InterPro" id="IPR034164">
    <property type="entry name" value="Pepsin-like_dom"/>
</dbReference>
<evidence type="ECO:0000256" key="4">
    <source>
        <dbReference type="PIRSR" id="PIRSR601461-2"/>
    </source>
</evidence>
<accession>A0A9P6SYZ3</accession>
<dbReference type="OrthoDB" id="15189at2759"/>
<keyword evidence="2 5" id="KW-0064">Aspartyl protease</keyword>
<evidence type="ECO:0000259" key="7">
    <source>
        <dbReference type="PROSITE" id="PS51767"/>
    </source>
</evidence>
<dbReference type="AlphaFoldDB" id="A0A9P6SYZ3"/>
<reference evidence="8" key="1">
    <citation type="journal article" date="2020" name="Fungal Divers.">
        <title>Resolving the Mortierellaceae phylogeny through synthesis of multi-gene phylogenetics and phylogenomics.</title>
        <authorList>
            <person name="Vandepol N."/>
            <person name="Liber J."/>
            <person name="Desiro A."/>
            <person name="Na H."/>
            <person name="Kennedy M."/>
            <person name="Barry K."/>
            <person name="Grigoriev I.V."/>
            <person name="Miller A.N."/>
            <person name="O'Donnell K."/>
            <person name="Stajich J.E."/>
            <person name="Bonito G."/>
        </authorList>
    </citation>
    <scope>NUCLEOTIDE SEQUENCE</scope>
    <source>
        <strain evidence="8">NRRL 2769</strain>
    </source>
</reference>
<dbReference type="GO" id="GO:0006508">
    <property type="term" value="P:proteolysis"/>
    <property type="evidence" value="ECO:0007669"/>
    <property type="project" value="UniProtKB-KW"/>
</dbReference>
<feature type="active site" evidence="3">
    <location>
        <position position="304"/>
    </location>
</feature>
<keyword evidence="6" id="KW-0472">Membrane</keyword>
<organism evidence="8 9">
    <name type="scientific">Entomortierella chlamydospora</name>
    <dbReference type="NCBI Taxonomy" id="101097"/>
    <lineage>
        <taxon>Eukaryota</taxon>
        <taxon>Fungi</taxon>
        <taxon>Fungi incertae sedis</taxon>
        <taxon>Mucoromycota</taxon>
        <taxon>Mortierellomycotina</taxon>
        <taxon>Mortierellomycetes</taxon>
        <taxon>Mortierellales</taxon>
        <taxon>Mortierellaceae</taxon>
        <taxon>Entomortierella</taxon>
    </lineage>
</organism>
<protein>
    <submittedName>
        <fullName evidence="8">Vacuolar protease A</fullName>
    </submittedName>
</protein>
<keyword evidence="9" id="KW-1185">Reference proteome</keyword>
<dbReference type="PANTHER" id="PTHR47966:SF51">
    <property type="entry name" value="BETA-SITE APP-CLEAVING ENZYME, ISOFORM A-RELATED"/>
    <property type="match status" value="1"/>
</dbReference>
<dbReference type="InterPro" id="IPR001461">
    <property type="entry name" value="Aspartic_peptidase_A1"/>
</dbReference>
<dbReference type="GO" id="GO:0004190">
    <property type="term" value="F:aspartic-type endopeptidase activity"/>
    <property type="evidence" value="ECO:0007669"/>
    <property type="project" value="UniProtKB-KW"/>
</dbReference>
<feature type="transmembrane region" description="Helical" evidence="6">
    <location>
        <begin position="24"/>
        <end position="44"/>
    </location>
</feature>
<gene>
    <name evidence="8" type="primary">PEP2_1</name>
    <name evidence="8" type="ORF">BGZ80_000066</name>
</gene>
<dbReference type="EMBL" id="JAAAID010001007">
    <property type="protein sequence ID" value="KAG0012286.1"/>
    <property type="molecule type" value="Genomic_DNA"/>
</dbReference>
<dbReference type="CDD" id="cd05471">
    <property type="entry name" value="pepsin_like"/>
    <property type="match status" value="1"/>
</dbReference>
<evidence type="ECO:0000256" key="3">
    <source>
        <dbReference type="PIRSR" id="PIRSR601461-1"/>
    </source>
</evidence>
<evidence type="ECO:0000313" key="8">
    <source>
        <dbReference type="EMBL" id="KAG0012286.1"/>
    </source>
</evidence>
<dbReference type="InterPro" id="IPR021109">
    <property type="entry name" value="Peptidase_aspartic_dom_sf"/>
</dbReference>
<evidence type="ECO:0000256" key="5">
    <source>
        <dbReference type="RuleBase" id="RU000454"/>
    </source>
</evidence>
<dbReference type="Gene3D" id="2.40.70.10">
    <property type="entry name" value="Acid Proteases"/>
    <property type="match status" value="2"/>
</dbReference>
<comment type="similarity">
    <text evidence="1 5">Belongs to the peptidase A1 family.</text>
</comment>
<dbReference type="InterPro" id="IPR001969">
    <property type="entry name" value="Aspartic_peptidase_AS"/>
</dbReference>
<keyword evidence="4" id="KW-1015">Disulfide bond</keyword>
<evidence type="ECO:0000256" key="1">
    <source>
        <dbReference type="ARBA" id="ARBA00007447"/>
    </source>
</evidence>
<evidence type="ECO:0000313" key="9">
    <source>
        <dbReference type="Proteomes" id="UP000703661"/>
    </source>
</evidence>
<feature type="domain" description="Peptidase A1" evidence="7">
    <location>
        <begin position="97"/>
        <end position="412"/>
    </location>
</feature>
<dbReference type="Proteomes" id="UP000703661">
    <property type="component" value="Unassembled WGS sequence"/>
</dbReference>
<dbReference type="InterPro" id="IPR033121">
    <property type="entry name" value="PEPTIDASE_A1"/>
</dbReference>
<dbReference type="Pfam" id="PF00026">
    <property type="entry name" value="Asp"/>
    <property type="match status" value="1"/>
</dbReference>
<dbReference type="SUPFAM" id="SSF50630">
    <property type="entry name" value="Acid proteases"/>
    <property type="match status" value="1"/>
</dbReference>
<evidence type="ECO:0000256" key="2">
    <source>
        <dbReference type="ARBA" id="ARBA00022750"/>
    </source>
</evidence>
<name>A0A9P6SYZ3_9FUNG</name>
<dbReference type="PANTHER" id="PTHR47966">
    <property type="entry name" value="BETA-SITE APP-CLEAVING ENZYME, ISOFORM A-RELATED"/>
    <property type="match status" value="1"/>
</dbReference>
<sequence length="473" mass="50626">MALSQPWRVWETSRITHTTATATFYNFISFTFILNIFFVSPFFISPSHAATFKVSVTKTTTQTDAKSGSPLAIASNKLFASKYLGNSILSNNKYLAYTGVITLSSNPSQSFEVVFDTGSDFIVVTSDQCRDSQCNNITQYTCTSCKRTPHHYNITYGDGSWGYGPIVLDTVSIGGLVVHNQQILDATKSGLNLHQYGSRISGLIGLMPSTPVSGAVPPLLSIFKSNILDMNVFSVYLTDSLKKNEGGSILFGGIDSTKFVGTLNQLPISTAPGVREGMWYVDADNAFVGDTPIEGYTKSPWLFDTGTTFISVSSSFAKAFHEGVPGAVYSAADDIYTAPCMGNKTFGISFNGIKYEAPYHDYVVQIKPGSPICVSLVMPLPAKGMFVLGDPFLRQVYAVYDFTPSKARIGIAKVDTTNASLGVEGLSGNPPGGIGISLVRSSRSQSRFGTLISGVANAAISFGVIAAIMVMAA</sequence>
<dbReference type="PROSITE" id="PS00141">
    <property type="entry name" value="ASP_PROTEASE"/>
    <property type="match status" value="1"/>
</dbReference>
<keyword evidence="6" id="KW-1133">Transmembrane helix</keyword>
<dbReference type="PROSITE" id="PS51767">
    <property type="entry name" value="PEPTIDASE_A1"/>
    <property type="match status" value="1"/>
</dbReference>
<feature type="disulfide bond" evidence="4">
    <location>
        <begin position="129"/>
        <end position="134"/>
    </location>
</feature>
<keyword evidence="6" id="KW-0812">Transmembrane</keyword>